<proteinExistence type="predicted"/>
<dbReference type="InterPro" id="IPR052579">
    <property type="entry name" value="Zinc_finger_SWIM"/>
</dbReference>
<gene>
    <name evidence="1" type="ORF">GMARGA_LOCUS35461</name>
</gene>
<sequence>VQRGKISLGTEYIVPLDTDFEKWVYDFGHNTHTSYVRERTEYNTGNDEFRYTYKCHRSGKYESQAGQNPMKKARINQKGSKNIGCKSAIIITKTKGDCPRMIIKYTSHSNHIPGSDNDIGALRLSKQIQDYIAQRMRDCLDVKAISQIFRKRAHDLDKIWSQREHLKAVQIRDHLITYDDICNVWKESLNLWQHKLLENNDLTCAIAQPESNNNEDKGQLFGFIIPVAREIVYYANTVLLDATHGTNKENDQLYTLLTPDFKTGKGLPIAHLISSLDCDPAQIKALQNIFPKSKILLCWWHVLRAWRENLKKVYIEKANMISNGKLNSEIKTKMKDELWDDLRELMQIDNRESVDEKQWLNESDNQTSEIDKTMWIKAYRLDVPHDNLNTTNMLESWHRKLKYDIFDGKPNQPEIRAGRMIPAEREVRQRKQKAKNLIQKITEVLIGCYWIVSSDTKIGVNYSVELNTEFQGQLERQFIFSQPQLQFNLQHNDNQQQLLNEIQKMTESLINLNTHSLQIVRNQLSQVLREVQRIDGFHIGDWIGENKKTQLPPHMNIRR</sequence>
<dbReference type="Proteomes" id="UP000789901">
    <property type="component" value="Unassembled WGS sequence"/>
</dbReference>
<dbReference type="EMBL" id="CAJVQB010066038">
    <property type="protein sequence ID" value="CAG8841498.1"/>
    <property type="molecule type" value="Genomic_DNA"/>
</dbReference>
<reference evidence="1 2" key="1">
    <citation type="submission" date="2021-06" db="EMBL/GenBank/DDBJ databases">
        <authorList>
            <person name="Kallberg Y."/>
            <person name="Tangrot J."/>
            <person name="Rosling A."/>
        </authorList>
    </citation>
    <scope>NUCLEOTIDE SEQUENCE [LARGE SCALE GENOMIC DNA]</scope>
    <source>
        <strain evidence="1 2">120-4 pot B 10/14</strain>
    </source>
</reference>
<name>A0ABN7WVN1_GIGMA</name>
<protein>
    <submittedName>
        <fullName evidence="1">19078_t:CDS:1</fullName>
    </submittedName>
</protein>
<dbReference type="PANTHER" id="PTHR31569">
    <property type="entry name" value="SWIM-TYPE DOMAIN-CONTAINING PROTEIN"/>
    <property type="match status" value="1"/>
</dbReference>
<evidence type="ECO:0000313" key="1">
    <source>
        <dbReference type="EMBL" id="CAG8841498.1"/>
    </source>
</evidence>
<dbReference type="PANTHER" id="PTHR31569:SF4">
    <property type="entry name" value="SWIM-TYPE DOMAIN-CONTAINING PROTEIN"/>
    <property type="match status" value="1"/>
</dbReference>
<feature type="non-terminal residue" evidence="1">
    <location>
        <position position="1"/>
    </location>
</feature>
<evidence type="ECO:0000313" key="2">
    <source>
        <dbReference type="Proteomes" id="UP000789901"/>
    </source>
</evidence>
<organism evidence="1 2">
    <name type="scientific">Gigaspora margarita</name>
    <dbReference type="NCBI Taxonomy" id="4874"/>
    <lineage>
        <taxon>Eukaryota</taxon>
        <taxon>Fungi</taxon>
        <taxon>Fungi incertae sedis</taxon>
        <taxon>Mucoromycota</taxon>
        <taxon>Glomeromycotina</taxon>
        <taxon>Glomeromycetes</taxon>
        <taxon>Diversisporales</taxon>
        <taxon>Gigasporaceae</taxon>
        <taxon>Gigaspora</taxon>
    </lineage>
</organism>
<keyword evidence="2" id="KW-1185">Reference proteome</keyword>
<comment type="caution">
    <text evidence="1">The sequence shown here is derived from an EMBL/GenBank/DDBJ whole genome shotgun (WGS) entry which is preliminary data.</text>
</comment>
<accession>A0ABN7WVN1</accession>